<dbReference type="InterPro" id="IPR011044">
    <property type="entry name" value="Quino_amine_DH_bsu"/>
</dbReference>
<evidence type="ECO:0000313" key="2">
    <source>
        <dbReference type="Proteomes" id="UP001595697"/>
    </source>
</evidence>
<dbReference type="RefSeq" id="WP_247260605.1">
    <property type="nucleotide sequence ID" value="NZ_JALJQZ010000010.1"/>
</dbReference>
<dbReference type="Proteomes" id="UP001595697">
    <property type="component" value="Unassembled WGS sequence"/>
</dbReference>
<gene>
    <name evidence="1" type="ORF">ACFOVS_02890</name>
</gene>
<comment type="caution">
    <text evidence="1">The sequence shown here is derived from an EMBL/GenBank/DDBJ whole genome shotgun (WGS) entry which is preliminary data.</text>
</comment>
<dbReference type="EMBL" id="JBHSBD010000008">
    <property type="protein sequence ID" value="MFC3967103.1"/>
    <property type="molecule type" value="Genomic_DNA"/>
</dbReference>
<dbReference type="InterPro" id="IPR008311">
    <property type="entry name" value="UCP028101"/>
</dbReference>
<dbReference type="SUPFAM" id="SSF50969">
    <property type="entry name" value="YVTN repeat-like/Quinoprotein amine dehydrogenase"/>
    <property type="match status" value="1"/>
</dbReference>
<protein>
    <submittedName>
        <fullName evidence="1">DUF1513 domain-containing protein</fullName>
    </submittedName>
</protein>
<organism evidence="1 2">
    <name type="scientific">Rhizobium lemnae</name>
    <dbReference type="NCBI Taxonomy" id="1214924"/>
    <lineage>
        <taxon>Bacteria</taxon>
        <taxon>Pseudomonadati</taxon>
        <taxon>Pseudomonadota</taxon>
        <taxon>Alphaproteobacteria</taxon>
        <taxon>Hyphomicrobiales</taxon>
        <taxon>Rhizobiaceae</taxon>
        <taxon>Rhizobium/Agrobacterium group</taxon>
        <taxon>Rhizobium</taxon>
    </lineage>
</organism>
<dbReference type="InterPro" id="IPR015943">
    <property type="entry name" value="WD40/YVTN_repeat-like_dom_sf"/>
</dbReference>
<dbReference type="Pfam" id="PF07433">
    <property type="entry name" value="DUF1513"/>
    <property type="match status" value="1"/>
</dbReference>
<dbReference type="Gene3D" id="2.130.10.10">
    <property type="entry name" value="YVTN repeat-like/Quinoprotein amine dehydrogenase"/>
    <property type="match status" value="1"/>
</dbReference>
<reference evidence="2" key="1">
    <citation type="journal article" date="2019" name="Int. J. Syst. Evol. Microbiol.">
        <title>The Global Catalogue of Microorganisms (GCM) 10K type strain sequencing project: providing services to taxonomists for standard genome sequencing and annotation.</title>
        <authorList>
            <consortium name="The Broad Institute Genomics Platform"/>
            <consortium name="The Broad Institute Genome Sequencing Center for Infectious Disease"/>
            <person name="Wu L."/>
            <person name="Ma J."/>
        </authorList>
    </citation>
    <scope>NUCLEOTIDE SEQUENCE [LARGE SCALE GENOMIC DNA]</scope>
    <source>
        <strain evidence="2">TBRC 5781</strain>
    </source>
</reference>
<dbReference type="PIRSF" id="PIRSF028101">
    <property type="entry name" value="UCP028101"/>
    <property type="match status" value="1"/>
</dbReference>
<sequence>MRTFEVRTGEIDRRSFVKAAGVGFLAALAPEKLMALDRSDAVFASAFRAPDGSCGVATITERGEIIERIALPARAHGLSYCLLTGRCVVFARRPGTFAMIFDPSGQDEPVLISTPAGRHFYGHGHFSPDGRLLYASENDFDGNRGVIGVYDAKSQFRRIAEFDAGGIGTHDMTVSDDGRLLIVANGGIETHPDFGRTKLNLDRMQPSLAILDAASGEIIERHPMPDHLRQLSTRHLDVDRRGRIWFACQYEGPRGDHPPLTGYFALGDDITFIDIPPETTEKLANYVGAIAVNRRERLVGLTSPKGGYVVILDAQTGQVLREDPVPDAAGVARAPTGIAVSTYSGELEGTRSNVNWDQHLVRLG</sequence>
<accession>A0ABV8E478</accession>
<name>A0ABV8E478_9HYPH</name>
<proteinExistence type="predicted"/>
<keyword evidence="2" id="KW-1185">Reference proteome</keyword>
<evidence type="ECO:0000313" key="1">
    <source>
        <dbReference type="EMBL" id="MFC3967103.1"/>
    </source>
</evidence>